<dbReference type="GO" id="GO:0016301">
    <property type="term" value="F:kinase activity"/>
    <property type="evidence" value="ECO:0007669"/>
    <property type="project" value="UniProtKB-KW"/>
</dbReference>
<reference evidence="22 23" key="1">
    <citation type="submission" date="2016-11" db="EMBL/GenBank/DDBJ databases">
        <authorList>
            <person name="Jaros S."/>
            <person name="Januszkiewicz K."/>
            <person name="Wedrychowicz H."/>
        </authorList>
    </citation>
    <scope>NUCLEOTIDE SEQUENCE [LARGE SCALE GENOMIC DNA]</scope>
    <source>
        <strain evidence="22 23">DSM 8605</strain>
    </source>
</reference>
<accession>A0A1M5U6C6</accession>
<dbReference type="FunFam" id="2.40.33.10:FF:000001">
    <property type="entry name" value="Pyruvate kinase"/>
    <property type="match status" value="1"/>
</dbReference>
<dbReference type="UniPathway" id="UPA00109">
    <property type="reaction ID" value="UER00188"/>
</dbReference>
<dbReference type="OrthoDB" id="9812123at2"/>
<dbReference type="Gene3D" id="2.40.33.10">
    <property type="entry name" value="PK beta-barrel domain-like"/>
    <property type="match status" value="1"/>
</dbReference>
<evidence type="ECO:0000256" key="11">
    <source>
        <dbReference type="ARBA" id="ARBA00022777"/>
    </source>
</evidence>
<dbReference type="NCBIfam" id="TIGR01064">
    <property type="entry name" value="pyruv_kin"/>
    <property type="match status" value="1"/>
</dbReference>
<dbReference type="InterPro" id="IPR015795">
    <property type="entry name" value="Pyrv_Knase_C"/>
</dbReference>
<dbReference type="GO" id="GO:0006950">
    <property type="term" value="P:response to stress"/>
    <property type="evidence" value="ECO:0007669"/>
    <property type="project" value="UniProtKB-ARBA"/>
</dbReference>
<comment type="similarity">
    <text evidence="5 18">Belongs to the pyruvate kinase family.</text>
</comment>
<proteinExistence type="inferred from homology"/>
<keyword evidence="13 18" id="KW-0460">Magnesium</keyword>
<dbReference type="PROSITE" id="PS00110">
    <property type="entry name" value="PYRUVATE_KINASE"/>
    <property type="match status" value="1"/>
</dbReference>
<dbReference type="InterPro" id="IPR015813">
    <property type="entry name" value="Pyrv/PenolPyrv_kinase-like_dom"/>
</dbReference>
<evidence type="ECO:0000256" key="6">
    <source>
        <dbReference type="ARBA" id="ARBA00012142"/>
    </source>
</evidence>
<evidence type="ECO:0000256" key="1">
    <source>
        <dbReference type="ARBA" id="ARBA00001946"/>
    </source>
</evidence>
<dbReference type="InterPro" id="IPR036637">
    <property type="entry name" value="Phosphohistidine_dom_sf"/>
</dbReference>
<dbReference type="NCBIfam" id="NF004491">
    <property type="entry name" value="PRK05826.1"/>
    <property type="match status" value="1"/>
</dbReference>
<evidence type="ECO:0000256" key="13">
    <source>
        <dbReference type="ARBA" id="ARBA00022842"/>
    </source>
</evidence>
<keyword evidence="15 18" id="KW-0324">Glycolysis</keyword>
<keyword evidence="14" id="KW-0630">Potassium</keyword>
<evidence type="ECO:0000256" key="16">
    <source>
        <dbReference type="ARBA" id="ARBA00023317"/>
    </source>
</evidence>
<keyword evidence="9" id="KW-0479">Metal-binding</keyword>
<evidence type="ECO:0000259" key="21">
    <source>
        <dbReference type="Pfam" id="PF02887"/>
    </source>
</evidence>
<comment type="cofactor">
    <cofactor evidence="2">
        <name>K(+)</name>
        <dbReference type="ChEBI" id="CHEBI:29103"/>
    </cofactor>
</comment>
<keyword evidence="12" id="KW-0067">ATP-binding</keyword>
<dbReference type="PANTHER" id="PTHR11817">
    <property type="entry name" value="PYRUVATE KINASE"/>
    <property type="match status" value="1"/>
</dbReference>
<comment type="pathway">
    <text evidence="3 18">Carbohydrate degradation; glycolysis; pyruvate from D-glyceraldehyde 3-phosphate: step 5/5.</text>
</comment>
<dbReference type="PRINTS" id="PR01050">
    <property type="entry name" value="PYRUVTKNASE"/>
</dbReference>
<dbReference type="GO" id="GO:0000287">
    <property type="term" value="F:magnesium ion binding"/>
    <property type="evidence" value="ECO:0007669"/>
    <property type="project" value="UniProtKB-UniRule"/>
</dbReference>
<keyword evidence="11 18" id="KW-0418">Kinase</keyword>
<dbReference type="FunFam" id="3.20.20.60:FF:000001">
    <property type="entry name" value="Pyruvate kinase"/>
    <property type="match status" value="1"/>
</dbReference>
<dbReference type="EC" id="2.7.1.40" evidence="6 17"/>
<comment type="catalytic activity">
    <reaction evidence="18">
        <text>pyruvate + ATP = phosphoenolpyruvate + ADP + H(+)</text>
        <dbReference type="Rhea" id="RHEA:18157"/>
        <dbReference type="ChEBI" id="CHEBI:15361"/>
        <dbReference type="ChEBI" id="CHEBI:15378"/>
        <dbReference type="ChEBI" id="CHEBI:30616"/>
        <dbReference type="ChEBI" id="CHEBI:58702"/>
        <dbReference type="ChEBI" id="CHEBI:456216"/>
        <dbReference type="EC" id="2.7.1.40"/>
    </reaction>
</comment>
<dbReference type="EMBL" id="FQXM01000007">
    <property type="protein sequence ID" value="SHH58406.1"/>
    <property type="molecule type" value="Genomic_DNA"/>
</dbReference>
<organism evidence="22 23">
    <name type="scientific">Clostridium grantii DSM 8605</name>
    <dbReference type="NCBI Taxonomy" id="1121316"/>
    <lineage>
        <taxon>Bacteria</taxon>
        <taxon>Bacillati</taxon>
        <taxon>Bacillota</taxon>
        <taxon>Clostridia</taxon>
        <taxon>Eubacteriales</taxon>
        <taxon>Clostridiaceae</taxon>
        <taxon>Clostridium</taxon>
    </lineage>
</organism>
<evidence type="ECO:0000256" key="9">
    <source>
        <dbReference type="ARBA" id="ARBA00022723"/>
    </source>
</evidence>
<evidence type="ECO:0000256" key="18">
    <source>
        <dbReference type="RuleBase" id="RU000504"/>
    </source>
</evidence>
<evidence type="ECO:0000256" key="3">
    <source>
        <dbReference type="ARBA" id="ARBA00004997"/>
    </source>
</evidence>
<dbReference type="InterPro" id="IPR018209">
    <property type="entry name" value="Pyrv_Knase_AS"/>
</dbReference>
<sequence length="585" mass="62741">MQKTKMIFTIGPTSESEEVLSQLIDIGMNAARLNFSHGDHAEHLGRVEKIKKLRKKLNKQIAIVLDTKGPEIRTGVFKEGKVTLEEGKEFTVVCGEEIEGDVTRCSVSYKDLCNDVKVGSTILIDDGLVGLTVDRIEGTNVICKVANTGVVGSRKGVNLPGISTNLPALTEKDKGDLVFACENGFDMIAASFIRKASDVIAIKKILEQNGAPDIKVISKIENQEGVDNIDKIIKYSDGIMVARGDMGVEIPLEQVPLVQKEIIRKSKEAGKFVITATQMLDSMMRNPRPTRAEASDVANAIFDGTDAIMLSGETANGKYPLEAASTMSKIAIEAEKRMDQKNTLKRKVIEAQSNVSSAISYAACTTAQELNAAALVTATQTGNTARMVSKYRPQAPVIAVTPSERVARGLALNWGVYPLLAKMVYSTDSLISESVDKAVEAGIVKNGDLVVVAAGIPVHYSGTTNMLKVHIVGDVLVKGKGAGHSAGYGTAKIVTNLKEVEDLVEDNDILIVKTLDKEILNVMDRVTGIVSETGGLTSHVAIECLSRDIPIICGATDATHIIKSGTYITLDPDRSVVYSGRASVK</sequence>
<feature type="domain" description="Pyruvate kinase barrel" evidence="19">
    <location>
        <begin position="1"/>
        <end position="323"/>
    </location>
</feature>
<evidence type="ECO:0000256" key="7">
    <source>
        <dbReference type="ARBA" id="ARBA00018587"/>
    </source>
</evidence>
<evidence type="ECO:0000256" key="8">
    <source>
        <dbReference type="ARBA" id="ARBA00022679"/>
    </source>
</evidence>
<evidence type="ECO:0000256" key="2">
    <source>
        <dbReference type="ARBA" id="ARBA00001958"/>
    </source>
</evidence>
<dbReference type="GO" id="GO:0004743">
    <property type="term" value="F:pyruvate kinase activity"/>
    <property type="evidence" value="ECO:0007669"/>
    <property type="project" value="UniProtKB-UniRule"/>
</dbReference>
<dbReference type="Pfam" id="PF00224">
    <property type="entry name" value="PK"/>
    <property type="match status" value="1"/>
</dbReference>
<dbReference type="InterPro" id="IPR036918">
    <property type="entry name" value="Pyrv_Knase_C_sf"/>
</dbReference>
<comment type="cofactor">
    <cofactor evidence="1">
        <name>Mg(2+)</name>
        <dbReference type="ChEBI" id="CHEBI:18420"/>
    </cofactor>
</comment>
<dbReference type="GO" id="GO:0005524">
    <property type="term" value="F:ATP binding"/>
    <property type="evidence" value="ECO:0007669"/>
    <property type="project" value="UniProtKB-KW"/>
</dbReference>
<dbReference type="SUPFAM" id="SSF50800">
    <property type="entry name" value="PK beta-barrel domain-like"/>
    <property type="match status" value="1"/>
</dbReference>
<gene>
    <name evidence="22" type="ORF">SAMN02745207_01598</name>
</gene>
<dbReference type="AlphaFoldDB" id="A0A1M5U6C6"/>
<dbReference type="Gene3D" id="3.50.30.10">
    <property type="entry name" value="Phosphohistidine domain"/>
    <property type="match status" value="1"/>
</dbReference>
<dbReference type="STRING" id="1121316.SAMN02745207_01598"/>
<dbReference type="Proteomes" id="UP000184447">
    <property type="component" value="Unassembled WGS sequence"/>
</dbReference>
<evidence type="ECO:0000256" key="12">
    <source>
        <dbReference type="ARBA" id="ARBA00022840"/>
    </source>
</evidence>
<dbReference type="RefSeq" id="WP_073337913.1">
    <property type="nucleotide sequence ID" value="NZ_FQXM01000007.1"/>
</dbReference>
<dbReference type="Pfam" id="PF02887">
    <property type="entry name" value="PK_C"/>
    <property type="match status" value="1"/>
</dbReference>
<evidence type="ECO:0000256" key="14">
    <source>
        <dbReference type="ARBA" id="ARBA00022958"/>
    </source>
</evidence>
<dbReference type="SUPFAM" id="SSF52009">
    <property type="entry name" value="Phosphohistidine domain"/>
    <property type="match status" value="1"/>
</dbReference>
<dbReference type="Gene3D" id="3.20.20.60">
    <property type="entry name" value="Phosphoenolpyruvate-binding domains"/>
    <property type="match status" value="1"/>
</dbReference>
<dbReference type="NCBIfam" id="NF004978">
    <property type="entry name" value="PRK06354.1"/>
    <property type="match status" value="1"/>
</dbReference>
<dbReference type="GO" id="GO:0030955">
    <property type="term" value="F:potassium ion binding"/>
    <property type="evidence" value="ECO:0007669"/>
    <property type="project" value="UniProtKB-UniRule"/>
</dbReference>
<evidence type="ECO:0000256" key="15">
    <source>
        <dbReference type="ARBA" id="ARBA00023152"/>
    </source>
</evidence>
<dbReference type="InterPro" id="IPR040442">
    <property type="entry name" value="Pyrv_kinase-like_dom_sf"/>
</dbReference>
<dbReference type="InterPro" id="IPR001697">
    <property type="entry name" value="Pyr_Knase"/>
</dbReference>
<evidence type="ECO:0000259" key="20">
    <source>
        <dbReference type="Pfam" id="PF00391"/>
    </source>
</evidence>
<evidence type="ECO:0000256" key="4">
    <source>
        <dbReference type="ARBA" id="ARBA00006237"/>
    </source>
</evidence>
<keyword evidence="10" id="KW-0547">Nucleotide-binding</keyword>
<name>A0A1M5U6C6_9CLOT</name>
<feature type="domain" description="PEP-utilising enzyme mobile" evidence="20">
    <location>
        <begin position="505"/>
        <end position="574"/>
    </location>
</feature>
<comment type="similarity">
    <text evidence="4">In the C-terminal section; belongs to the PEP-utilizing enzyme family.</text>
</comment>
<evidence type="ECO:0000313" key="23">
    <source>
        <dbReference type="Proteomes" id="UP000184447"/>
    </source>
</evidence>
<dbReference type="InterPro" id="IPR015806">
    <property type="entry name" value="Pyrv_Knase_insert_dom_sf"/>
</dbReference>
<dbReference type="Pfam" id="PF00391">
    <property type="entry name" value="PEP-utilizers"/>
    <property type="match status" value="1"/>
</dbReference>
<keyword evidence="16 22" id="KW-0670">Pyruvate</keyword>
<evidence type="ECO:0000259" key="19">
    <source>
        <dbReference type="Pfam" id="PF00224"/>
    </source>
</evidence>
<evidence type="ECO:0000256" key="10">
    <source>
        <dbReference type="ARBA" id="ARBA00022741"/>
    </source>
</evidence>
<dbReference type="SUPFAM" id="SSF52935">
    <property type="entry name" value="PK C-terminal domain-like"/>
    <property type="match status" value="1"/>
</dbReference>
<dbReference type="InterPro" id="IPR011037">
    <property type="entry name" value="Pyrv_Knase-like_insert_dom_sf"/>
</dbReference>
<dbReference type="InterPro" id="IPR015793">
    <property type="entry name" value="Pyrv_Knase_brl"/>
</dbReference>
<dbReference type="Gene3D" id="3.40.1380.20">
    <property type="entry name" value="Pyruvate kinase, C-terminal domain"/>
    <property type="match status" value="1"/>
</dbReference>
<evidence type="ECO:0000313" key="22">
    <source>
        <dbReference type="EMBL" id="SHH58406.1"/>
    </source>
</evidence>
<dbReference type="SUPFAM" id="SSF51621">
    <property type="entry name" value="Phosphoenolpyruvate/pyruvate domain"/>
    <property type="match status" value="1"/>
</dbReference>
<dbReference type="InterPro" id="IPR008279">
    <property type="entry name" value="PEP-util_enz_mobile_dom"/>
</dbReference>
<protein>
    <recommendedName>
        <fullName evidence="7 17">Pyruvate kinase</fullName>
        <ecNumber evidence="6 17">2.7.1.40</ecNumber>
    </recommendedName>
</protein>
<evidence type="ECO:0000256" key="5">
    <source>
        <dbReference type="ARBA" id="ARBA00008663"/>
    </source>
</evidence>
<feature type="domain" description="Pyruvate kinase C-terminal" evidence="21">
    <location>
        <begin position="358"/>
        <end position="470"/>
    </location>
</feature>
<keyword evidence="8 18" id="KW-0808">Transferase</keyword>
<keyword evidence="23" id="KW-1185">Reference proteome</keyword>
<evidence type="ECO:0000256" key="17">
    <source>
        <dbReference type="NCBIfam" id="TIGR01064"/>
    </source>
</evidence>